<evidence type="ECO:0000313" key="3">
    <source>
        <dbReference type="Proteomes" id="UP000642553"/>
    </source>
</evidence>
<evidence type="ECO:0000313" key="2">
    <source>
        <dbReference type="EMBL" id="QHV62406.1"/>
    </source>
</evidence>
<dbReference type="AlphaFoldDB" id="A0AAE6TBR6"/>
<feature type="region of interest" description="Disordered" evidence="1">
    <location>
        <begin position="43"/>
        <end position="62"/>
    </location>
</feature>
<feature type="compositionally biased region" description="Basic and acidic residues" evidence="1">
    <location>
        <begin position="51"/>
        <end position="62"/>
    </location>
</feature>
<dbReference type="Proteomes" id="UP000642553">
    <property type="component" value="Chromosome"/>
</dbReference>
<accession>A0AAE6TBR6</accession>
<dbReference type="EMBL" id="CP029701">
    <property type="protein sequence ID" value="QHV62406.1"/>
    <property type="molecule type" value="Genomic_DNA"/>
</dbReference>
<evidence type="ECO:0000256" key="1">
    <source>
        <dbReference type="SAM" id="MobiDB-lite"/>
    </source>
</evidence>
<organism evidence="2 3">
    <name type="scientific">Akkermansia massiliensis</name>
    <dbReference type="NCBI Taxonomy" id="2927224"/>
    <lineage>
        <taxon>Bacteria</taxon>
        <taxon>Pseudomonadati</taxon>
        <taxon>Verrucomicrobiota</taxon>
        <taxon>Verrucomicrobiia</taxon>
        <taxon>Verrucomicrobiales</taxon>
        <taxon>Akkermansiaceae</taxon>
        <taxon>Akkermansia</taxon>
    </lineage>
</organism>
<protein>
    <submittedName>
        <fullName evidence="2">Uncharacterized protein</fullName>
    </submittedName>
</protein>
<sequence>MKMVPVNRGTVSPGECLPANKTVLHSGGFYQGSERRRKGQAAFFSVFPPQAKEKERDTVSPG</sequence>
<reference evidence="2" key="1">
    <citation type="submission" date="2018-05" db="EMBL/GenBank/DDBJ databases">
        <title>Complete genome sequnece of Akkermansia muciniphila EB-AMDK-40.</title>
        <authorList>
            <person name="Nam Y.-D."/>
            <person name="Chung W.-H."/>
            <person name="Park Y.S."/>
            <person name="Kang J."/>
        </authorList>
    </citation>
    <scope>NUCLEOTIDE SEQUENCE</scope>
    <source>
        <strain evidence="2">EB-AMDK-40</strain>
    </source>
</reference>
<name>A0AAE6TBR6_9BACT</name>
<proteinExistence type="predicted"/>
<gene>
    <name evidence="2" type="ORF">DMI76_03030</name>
</gene>